<sequence length="176" mass="19204">MPLALSIEPSDFVVPPGPVIIFVKVDREAFRHLDPSMNPLTDADSSSAVKRKGKAAVEQVRRDLSAKLFGADVPHSDIQNIYPHPDVHVTVDSDPLIRTKYIGFHWKRDVPAGELSPAVVELTSKSEPVDNCLRFHAMEVVEEDGKAGLVGSIFQAEALRAKMEAEQAQAAQAAIK</sequence>
<evidence type="ECO:0000313" key="1">
    <source>
        <dbReference type="EMBL" id="KAK4242142.1"/>
    </source>
</evidence>
<reference evidence="1" key="1">
    <citation type="journal article" date="2023" name="Mol. Phylogenet. Evol.">
        <title>Genome-scale phylogeny and comparative genomics of the fungal order Sordariales.</title>
        <authorList>
            <person name="Hensen N."/>
            <person name="Bonometti L."/>
            <person name="Westerberg I."/>
            <person name="Brannstrom I.O."/>
            <person name="Guillou S."/>
            <person name="Cros-Aarteil S."/>
            <person name="Calhoun S."/>
            <person name="Haridas S."/>
            <person name="Kuo A."/>
            <person name="Mondo S."/>
            <person name="Pangilinan J."/>
            <person name="Riley R."/>
            <person name="LaButti K."/>
            <person name="Andreopoulos B."/>
            <person name="Lipzen A."/>
            <person name="Chen C."/>
            <person name="Yan M."/>
            <person name="Daum C."/>
            <person name="Ng V."/>
            <person name="Clum A."/>
            <person name="Steindorff A."/>
            <person name="Ohm R.A."/>
            <person name="Martin F."/>
            <person name="Silar P."/>
            <person name="Natvig D.O."/>
            <person name="Lalanne C."/>
            <person name="Gautier V."/>
            <person name="Ament-Velasquez S.L."/>
            <person name="Kruys A."/>
            <person name="Hutchinson M.I."/>
            <person name="Powell A.J."/>
            <person name="Barry K."/>
            <person name="Miller A.N."/>
            <person name="Grigoriev I.V."/>
            <person name="Debuchy R."/>
            <person name="Gladieux P."/>
            <person name="Hiltunen Thoren M."/>
            <person name="Johannesson H."/>
        </authorList>
    </citation>
    <scope>NUCLEOTIDE SEQUENCE</scope>
    <source>
        <strain evidence="1">CBS 532.94</strain>
    </source>
</reference>
<dbReference type="AlphaFoldDB" id="A0AAN7CIW7"/>
<keyword evidence="2" id="KW-1185">Reference proteome</keyword>
<dbReference type="Proteomes" id="UP001303760">
    <property type="component" value="Unassembled WGS sequence"/>
</dbReference>
<gene>
    <name evidence="1" type="ORF">C8A03DRAFT_29727</name>
</gene>
<protein>
    <submittedName>
        <fullName evidence="1">Uncharacterized protein</fullName>
    </submittedName>
</protein>
<organism evidence="1 2">
    <name type="scientific">Achaetomium macrosporum</name>
    <dbReference type="NCBI Taxonomy" id="79813"/>
    <lineage>
        <taxon>Eukaryota</taxon>
        <taxon>Fungi</taxon>
        <taxon>Dikarya</taxon>
        <taxon>Ascomycota</taxon>
        <taxon>Pezizomycotina</taxon>
        <taxon>Sordariomycetes</taxon>
        <taxon>Sordariomycetidae</taxon>
        <taxon>Sordariales</taxon>
        <taxon>Chaetomiaceae</taxon>
        <taxon>Achaetomium</taxon>
    </lineage>
</organism>
<dbReference type="EMBL" id="MU860012">
    <property type="protein sequence ID" value="KAK4242142.1"/>
    <property type="molecule type" value="Genomic_DNA"/>
</dbReference>
<name>A0AAN7CIW7_9PEZI</name>
<reference evidence="1" key="2">
    <citation type="submission" date="2023-05" db="EMBL/GenBank/DDBJ databases">
        <authorList>
            <consortium name="Lawrence Berkeley National Laboratory"/>
            <person name="Steindorff A."/>
            <person name="Hensen N."/>
            <person name="Bonometti L."/>
            <person name="Westerberg I."/>
            <person name="Brannstrom I.O."/>
            <person name="Guillou S."/>
            <person name="Cros-Aarteil S."/>
            <person name="Calhoun S."/>
            <person name="Haridas S."/>
            <person name="Kuo A."/>
            <person name="Mondo S."/>
            <person name="Pangilinan J."/>
            <person name="Riley R."/>
            <person name="Labutti K."/>
            <person name="Andreopoulos B."/>
            <person name="Lipzen A."/>
            <person name="Chen C."/>
            <person name="Yanf M."/>
            <person name="Daum C."/>
            <person name="Ng V."/>
            <person name="Clum A."/>
            <person name="Ohm R."/>
            <person name="Martin F."/>
            <person name="Silar P."/>
            <person name="Natvig D."/>
            <person name="Lalanne C."/>
            <person name="Gautier V."/>
            <person name="Ament-Velasquez S.L."/>
            <person name="Kruys A."/>
            <person name="Hutchinson M.I."/>
            <person name="Powell A.J."/>
            <person name="Barry K."/>
            <person name="Miller A.N."/>
            <person name="Grigoriev I.V."/>
            <person name="Debuchy R."/>
            <person name="Gladieux P."/>
            <person name="Thoren M.H."/>
            <person name="Johannesson H."/>
        </authorList>
    </citation>
    <scope>NUCLEOTIDE SEQUENCE</scope>
    <source>
        <strain evidence="1">CBS 532.94</strain>
    </source>
</reference>
<proteinExistence type="predicted"/>
<comment type="caution">
    <text evidence="1">The sequence shown here is derived from an EMBL/GenBank/DDBJ whole genome shotgun (WGS) entry which is preliminary data.</text>
</comment>
<accession>A0AAN7CIW7</accession>
<evidence type="ECO:0000313" key="2">
    <source>
        <dbReference type="Proteomes" id="UP001303760"/>
    </source>
</evidence>